<dbReference type="EMBL" id="AP017312">
    <property type="protein sequence ID" value="BAU29823.1"/>
    <property type="molecule type" value="Genomic_DNA"/>
</dbReference>
<dbReference type="GO" id="GO:0006310">
    <property type="term" value="P:DNA recombination"/>
    <property type="evidence" value="ECO:0007669"/>
    <property type="project" value="UniProtKB-KW"/>
</dbReference>
<dbReference type="SUPFAM" id="SSF56349">
    <property type="entry name" value="DNA breaking-rejoining enzymes"/>
    <property type="match status" value="1"/>
</dbReference>
<gene>
    <name evidence="2" type="ORF">CB4_04077</name>
</gene>
<protein>
    <submittedName>
        <fullName evidence="2">Uncharacterized protein</fullName>
    </submittedName>
</protein>
<dbReference type="InterPro" id="IPR013762">
    <property type="entry name" value="Integrase-like_cat_sf"/>
</dbReference>
<accession>A0A0U5B8W6</accession>
<evidence type="ECO:0000256" key="1">
    <source>
        <dbReference type="ARBA" id="ARBA00023172"/>
    </source>
</evidence>
<name>A0A0U5B8W6_9BACL</name>
<reference evidence="2 3" key="1">
    <citation type="submission" date="2015-12" db="EMBL/GenBank/DDBJ databases">
        <title>Genome sequence of Aneurinibacillus soli.</title>
        <authorList>
            <person name="Lee J.S."/>
            <person name="Lee K.C."/>
            <person name="Kim K.K."/>
            <person name="Lee B.W."/>
        </authorList>
    </citation>
    <scope>NUCLEOTIDE SEQUENCE [LARGE SCALE GENOMIC DNA]</scope>
    <source>
        <strain evidence="2 3">CB4</strain>
    </source>
</reference>
<dbReference type="Gene3D" id="1.10.443.10">
    <property type="entry name" value="Intergrase catalytic core"/>
    <property type="match status" value="1"/>
</dbReference>
<dbReference type="GO" id="GO:0015074">
    <property type="term" value="P:DNA integration"/>
    <property type="evidence" value="ECO:0007669"/>
    <property type="project" value="InterPro"/>
</dbReference>
<proteinExistence type="predicted"/>
<dbReference type="AlphaFoldDB" id="A0A0U5B8W6"/>
<evidence type="ECO:0000313" key="3">
    <source>
        <dbReference type="Proteomes" id="UP000217696"/>
    </source>
</evidence>
<sequence length="197" mass="22467">MYLLMLTTEPFTTNGRTYSFGNSLRRTVSDISASRSTPYTSNDAHKSSHAKVISERLGHDSITTTMNIYGHALRSSDQAAADKFENLFILDAKQAKKDVGIIFLPASFSFMLSYFTFTYSFTAVLRQFIKSTSVIQISNTLYHPINPYISTGFSICFTPYKQRDIFNVCCMWEHIDRLHLNRLVPAFLQKTKITGQR</sequence>
<dbReference type="Proteomes" id="UP000217696">
    <property type="component" value="Chromosome"/>
</dbReference>
<dbReference type="KEGG" id="asoc:CB4_04077"/>
<dbReference type="GO" id="GO:0003677">
    <property type="term" value="F:DNA binding"/>
    <property type="evidence" value="ECO:0007669"/>
    <property type="project" value="InterPro"/>
</dbReference>
<dbReference type="InterPro" id="IPR011010">
    <property type="entry name" value="DNA_brk_join_enz"/>
</dbReference>
<keyword evidence="3" id="KW-1185">Reference proteome</keyword>
<evidence type="ECO:0000313" key="2">
    <source>
        <dbReference type="EMBL" id="BAU29823.1"/>
    </source>
</evidence>
<keyword evidence="1" id="KW-0233">DNA recombination</keyword>
<organism evidence="2 3">
    <name type="scientific">Aneurinibacillus soli</name>
    <dbReference type="NCBI Taxonomy" id="1500254"/>
    <lineage>
        <taxon>Bacteria</taxon>
        <taxon>Bacillati</taxon>
        <taxon>Bacillota</taxon>
        <taxon>Bacilli</taxon>
        <taxon>Bacillales</taxon>
        <taxon>Paenibacillaceae</taxon>
        <taxon>Aneurinibacillus group</taxon>
        <taxon>Aneurinibacillus</taxon>
    </lineage>
</organism>